<sequence length="144" mass="14956">MSSLTPLYISAATVCRTAPEALAYAAIGAAEKMGIAVSVAVVDAGGAMKWFSRSDQAPFLTADAAIDKAWTAASYGYPTHVWNEYLADPKLQPLSKLPRFLALGGGYPLISSGKLTGGIGVSGGTYLQDQQIAEAAIRAIGFDL</sequence>
<name>A0A1C2E0F7_9PSED</name>
<dbReference type="InterPro" id="IPR005624">
    <property type="entry name" value="PduO/GlcC-like"/>
</dbReference>
<dbReference type="Proteomes" id="UP000095143">
    <property type="component" value="Unassembled WGS sequence"/>
</dbReference>
<dbReference type="OrthoDB" id="1684899at2"/>
<evidence type="ECO:0000313" key="1">
    <source>
        <dbReference type="EMBL" id="OCX20376.1"/>
    </source>
</evidence>
<dbReference type="SUPFAM" id="SSF143744">
    <property type="entry name" value="GlcG-like"/>
    <property type="match status" value="1"/>
</dbReference>
<comment type="caution">
    <text evidence="1">The sequence shown here is derived from an EMBL/GenBank/DDBJ whole genome shotgun (WGS) entry which is preliminary data.</text>
</comment>
<dbReference type="RefSeq" id="WP_065988823.1">
    <property type="nucleotide sequence ID" value="NZ_MDEN01000062.1"/>
</dbReference>
<reference evidence="1 2" key="1">
    <citation type="submission" date="2016-08" db="EMBL/GenBank/DDBJ databases">
        <title>Whole genome sequence of Pseudomonas graminis strain UASWS1507, a potential biological control agent for agriculture.</title>
        <authorList>
            <person name="Crovadore J."/>
            <person name="Calmin G."/>
            <person name="Chablais R."/>
            <person name="Cochard B."/>
            <person name="Lefort F."/>
        </authorList>
    </citation>
    <scope>NUCLEOTIDE SEQUENCE [LARGE SCALE GENOMIC DNA]</scope>
    <source>
        <strain evidence="1 2">UASWS1507</strain>
    </source>
</reference>
<dbReference type="InterPro" id="IPR052517">
    <property type="entry name" value="GlcG_carb_metab_protein"/>
</dbReference>
<evidence type="ECO:0000313" key="2">
    <source>
        <dbReference type="Proteomes" id="UP000095143"/>
    </source>
</evidence>
<dbReference type="AlphaFoldDB" id="A0A1C2E0F7"/>
<dbReference type="EMBL" id="MDEN01000062">
    <property type="protein sequence ID" value="OCX20376.1"/>
    <property type="molecule type" value="Genomic_DNA"/>
</dbReference>
<gene>
    <name evidence="1" type="ORF">BBI10_12480</name>
</gene>
<dbReference type="PANTHER" id="PTHR34309:SF1">
    <property type="entry name" value="PROTEIN GLCG"/>
    <property type="match status" value="1"/>
</dbReference>
<evidence type="ECO:0008006" key="3">
    <source>
        <dbReference type="Google" id="ProtNLM"/>
    </source>
</evidence>
<accession>A0A1C2E0F7</accession>
<dbReference type="Pfam" id="PF03928">
    <property type="entry name" value="HbpS-like"/>
    <property type="match status" value="1"/>
</dbReference>
<dbReference type="InterPro" id="IPR038084">
    <property type="entry name" value="PduO/GlcC-like_sf"/>
</dbReference>
<proteinExistence type="predicted"/>
<organism evidence="1 2">
    <name type="scientific">Pseudomonas graminis</name>
    <dbReference type="NCBI Taxonomy" id="158627"/>
    <lineage>
        <taxon>Bacteria</taxon>
        <taxon>Pseudomonadati</taxon>
        <taxon>Pseudomonadota</taxon>
        <taxon>Gammaproteobacteria</taxon>
        <taxon>Pseudomonadales</taxon>
        <taxon>Pseudomonadaceae</taxon>
        <taxon>Pseudomonas</taxon>
    </lineage>
</organism>
<dbReference type="Gene3D" id="3.30.450.150">
    <property type="entry name" value="Haem-degrading domain"/>
    <property type="match status" value="1"/>
</dbReference>
<protein>
    <recommendedName>
        <fullName evidence="3">Heme-binding protein</fullName>
    </recommendedName>
</protein>
<dbReference type="PANTHER" id="PTHR34309">
    <property type="entry name" value="SLR1406 PROTEIN"/>
    <property type="match status" value="1"/>
</dbReference>